<dbReference type="PANTHER" id="PTHR48106">
    <property type="entry name" value="QUINONE OXIDOREDUCTASE PIG3-RELATED"/>
    <property type="match status" value="1"/>
</dbReference>
<dbReference type="Gene3D" id="3.40.50.720">
    <property type="entry name" value="NAD(P)-binding Rossmann-like Domain"/>
    <property type="match status" value="1"/>
</dbReference>
<evidence type="ECO:0000256" key="2">
    <source>
        <dbReference type="ARBA" id="ARBA00023002"/>
    </source>
</evidence>
<dbReference type="EMBL" id="ML213503">
    <property type="protein sequence ID" value="TFK56883.1"/>
    <property type="molecule type" value="Genomic_DNA"/>
</dbReference>
<evidence type="ECO:0000256" key="3">
    <source>
        <dbReference type="ARBA" id="ARBA00043088"/>
    </source>
</evidence>
<dbReference type="Pfam" id="PF00107">
    <property type="entry name" value="ADH_zinc_N"/>
    <property type="match status" value="1"/>
</dbReference>
<dbReference type="GO" id="GO:0005829">
    <property type="term" value="C:cytosol"/>
    <property type="evidence" value="ECO:0007669"/>
    <property type="project" value="TreeGrafter"/>
</dbReference>
<organism evidence="6 7">
    <name type="scientific">Heliocybe sulcata</name>
    <dbReference type="NCBI Taxonomy" id="5364"/>
    <lineage>
        <taxon>Eukaryota</taxon>
        <taxon>Fungi</taxon>
        <taxon>Dikarya</taxon>
        <taxon>Basidiomycota</taxon>
        <taxon>Agaricomycotina</taxon>
        <taxon>Agaricomycetes</taxon>
        <taxon>Gloeophyllales</taxon>
        <taxon>Gloeophyllaceae</taxon>
        <taxon>Heliocybe</taxon>
    </lineage>
</organism>
<dbReference type="Gene3D" id="3.90.180.10">
    <property type="entry name" value="Medium-chain alcohol dehydrogenases, catalytic domain"/>
    <property type="match status" value="1"/>
</dbReference>
<dbReference type="GO" id="GO:0035925">
    <property type="term" value="F:mRNA 3'-UTR AU-rich region binding"/>
    <property type="evidence" value="ECO:0007669"/>
    <property type="project" value="TreeGrafter"/>
</dbReference>
<keyword evidence="7" id="KW-1185">Reference proteome</keyword>
<dbReference type="GO" id="GO:0070402">
    <property type="term" value="F:NADPH binding"/>
    <property type="evidence" value="ECO:0007669"/>
    <property type="project" value="TreeGrafter"/>
</dbReference>
<dbReference type="InterPro" id="IPR013149">
    <property type="entry name" value="ADH-like_C"/>
</dbReference>
<dbReference type="SMART" id="SM00829">
    <property type="entry name" value="PKS_ER"/>
    <property type="match status" value="1"/>
</dbReference>
<dbReference type="Pfam" id="PF08240">
    <property type="entry name" value="ADH_N"/>
    <property type="match status" value="1"/>
</dbReference>
<name>A0A5C3NHN4_9AGAM</name>
<dbReference type="InterPro" id="IPR036291">
    <property type="entry name" value="NAD(P)-bd_dom_sf"/>
</dbReference>
<proteinExistence type="predicted"/>
<keyword evidence="2" id="KW-0560">Oxidoreductase</keyword>
<dbReference type="OrthoDB" id="48317at2759"/>
<dbReference type="InterPro" id="IPR013154">
    <property type="entry name" value="ADH-like_N"/>
</dbReference>
<gene>
    <name evidence="6" type="ORF">OE88DRAFT_1650374</name>
</gene>
<evidence type="ECO:0000256" key="4">
    <source>
        <dbReference type="ARBA" id="ARBA00070796"/>
    </source>
</evidence>
<accession>A0A5C3NHN4</accession>
<evidence type="ECO:0000259" key="5">
    <source>
        <dbReference type="SMART" id="SM00829"/>
    </source>
</evidence>
<evidence type="ECO:0000256" key="1">
    <source>
        <dbReference type="ARBA" id="ARBA00022857"/>
    </source>
</evidence>
<dbReference type="Proteomes" id="UP000305948">
    <property type="component" value="Unassembled WGS sequence"/>
</dbReference>
<reference evidence="6 7" key="1">
    <citation type="journal article" date="2019" name="Nat. Ecol. Evol.">
        <title>Megaphylogeny resolves global patterns of mushroom evolution.</title>
        <authorList>
            <person name="Varga T."/>
            <person name="Krizsan K."/>
            <person name="Foldi C."/>
            <person name="Dima B."/>
            <person name="Sanchez-Garcia M."/>
            <person name="Sanchez-Ramirez S."/>
            <person name="Szollosi G.J."/>
            <person name="Szarkandi J.G."/>
            <person name="Papp V."/>
            <person name="Albert L."/>
            <person name="Andreopoulos W."/>
            <person name="Angelini C."/>
            <person name="Antonin V."/>
            <person name="Barry K.W."/>
            <person name="Bougher N.L."/>
            <person name="Buchanan P."/>
            <person name="Buyck B."/>
            <person name="Bense V."/>
            <person name="Catcheside P."/>
            <person name="Chovatia M."/>
            <person name="Cooper J."/>
            <person name="Damon W."/>
            <person name="Desjardin D."/>
            <person name="Finy P."/>
            <person name="Geml J."/>
            <person name="Haridas S."/>
            <person name="Hughes K."/>
            <person name="Justo A."/>
            <person name="Karasinski D."/>
            <person name="Kautmanova I."/>
            <person name="Kiss B."/>
            <person name="Kocsube S."/>
            <person name="Kotiranta H."/>
            <person name="LaButti K.M."/>
            <person name="Lechner B.E."/>
            <person name="Liimatainen K."/>
            <person name="Lipzen A."/>
            <person name="Lukacs Z."/>
            <person name="Mihaltcheva S."/>
            <person name="Morgado L.N."/>
            <person name="Niskanen T."/>
            <person name="Noordeloos M.E."/>
            <person name="Ohm R.A."/>
            <person name="Ortiz-Santana B."/>
            <person name="Ovrebo C."/>
            <person name="Racz N."/>
            <person name="Riley R."/>
            <person name="Savchenko A."/>
            <person name="Shiryaev A."/>
            <person name="Soop K."/>
            <person name="Spirin V."/>
            <person name="Szebenyi C."/>
            <person name="Tomsovsky M."/>
            <person name="Tulloss R.E."/>
            <person name="Uehling J."/>
            <person name="Grigoriev I.V."/>
            <person name="Vagvolgyi C."/>
            <person name="Papp T."/>
            <person name="Martin F.M."/>
            <person name="Miettinen O."/>
            <person name="Hibbett D.S."/>
            <person name="Nagy L.G."/>
        </authorList>
    </citation>
    <scope>NUCLEOTIDE SEQUENCE [LARGE SCALE GENOMIC DNA]</scope>
    <source>
        <strain evidence="6 7">OMC1185</strain>
    </source>
</reference>
<dbReference type="SUPFAM" id="SSF51735">
    <property type="entry name" value="NAD(P)-binding Rossmann-fold domains"/>
    <property type="match status" value="1"/>
</dbReference>
<sequence>MTLIITELCHTIRPITILRSFRPTHSWPLKAYNSRSLRLQKRKMSSFPSTIEAITIAKTGDVDVIEKTTQPFPEISPESIVVKVEYGGVNFIDTYFRKGLYPITSFPFIVGREAAGTVVALPTSQDVLNSEAYKKKGLQVGSKVALYHAGTFATYVSVPWSSAYPFPSSIPARTASAALTQGLTTNTFMTETYNVKKGDTVLIHTVAGGLGLIFAQYAKHRGAIVIGTTSTKEKAELAKKHGADHVILYRDEDTVARVLELTNGEGVDVVYDGVGKDTFESDFKMIKRKGTIVSVGNASGAVPPFPPMKLTEKNVRIARPTMGNYVVTPEEQQHYGNELWDFVAKGVLKINIFKDYEFSADGVKQAQTDLVGGKTTGKLVVKIAD</sequence>
<dbReference type="CDD" id="cd05286">
    <property type="entry name" value="QOR2"/>
    <property type="match status" value="1"/>
</dbReference>
<evidence type="ECO:0000313" key="7">
    <source>
        <dbReference type="Proteomes" id="UP000305948"/>
    </source>
</evidence>
<dbReference type="InterPro" id="IPR011032">
    <property type="entry name" value="GroES-like_sf"/>
</dbReference>
<dbReference type="InterPro" id="IPR047618">
    <property type="entry name" value="QOR-like"/>
</dbReference>
<keyword evidence="1" id="KW-0521">NADP</keyword>
<dbReference type="InterPro" id="IPR020843">
    <property type="entry name" value="ER"/>
</dbReference>
<evidence type="ECO:0000313" key="6">
    <source>
        <dbReference type="EMBL" id="TFK56883.1"/>
    </source>
</evidence>
<dbReference type="FunFam" id="3.40.50.720:FF:000053">
    <property type="entry name" value="Quinone oxidoreductase 1"/>
    <property type="match status" value="1"/>
</dbReference>
<dbReference type="AlphaFoldDB" id="A0A5C3NHN4"/>
<dbReference type="GO" id="GO:0003960">
    <property type="term" value="F:quinone reductase (NADPH) activity"/>
    <property type="evidence" value="ECO:0007669"/>
    <property type="project" value="InterPro"/>
</dbReference>
<protein>
    <recommendedName>
        <fullName evidence="4">Probable quinone oxidoreductase</fullName>
    </recommendedName>
    <alternativeName>
        <fullName evidence="3">NADPH:quinone reductase</fullName>
    </alternativeName>
</protein>
<dbReference type="STRING" id="5364.A0A5C3NHN4"/>
<feature type="domain" description="Enoyl reductase (ER)" evidence="5">
    <location>
        <begin position="60"/>
        <end position="381"/>
    </location>
</feature>
<dbReference type="PANTHER" id="PTHR48106:SF13">
    <property type="entry name" value="QUINONE OXIDOREDUCTASE-RELATED"/>
    <property type="match status" value="1"/>
</dbReference>
<dbReference type="SUPFAM" id="SSF50129">
    <property type="entry name" value="GroES-like"/>
    <property type="match status" value="1"/>
</dbReference>